<feature type="transmembrane region" description="Helical" evidence="19">
    <location>
        <begin position="12"/>
        <end position="31"/>
    </location>
</feature>
<dbReference type="EMBL" id="JAOSID010000002">
    <property type="protein sequence ID" value="MDO8167972.1"/>
    <property type="molecule type" value="Genomic_DNA"/>
</dbReference>
<keyword evidence="16" id="KW-0594">Phospholipid biosynthesis</keyword>
<keyword evidence="17" id="KW-1208">Phospholipid metabolism</keyword>
<keyword evidence="10 18" id="KW-0808">Transferase</keyword>
<evidence type="ECO:0000256" key="13">
    <source>
        <dbReference type="ARBA" id="ARBA00022989"/>
    </source>
</evidence>
<evidence type="ECO:0000256" key="19">
    <source>
        <dbReference type="SAM" id="Phobius"/>
    </source>
</evidence>
<feature type="transmembrane region" description="Helical" evidence="19">
    <location>
        <begin position="77"/>
        <end position="103"/>
    </location>
</feature>
<keyword evidence="21" id="KW-1185">Reference proteome</keyword>
<keyword evidence="14" id="KW-0443">Lipid metabolism</keyword>
<evidence type="ECO:0000256" key="1">
    <source>
        <dbReference type="ARBA" id="ARBA00001698"/>
    </source>
</evidence>
<dbReference type="InterPro" id="IPR000374">
    <property type="entry name" value="PC_trans"/>
</dbReference>
<evidence type="ECO:0000256" key="11">
    <source>
        <dbReference type="ARBA" id="ARBA00022692"/>
    </source>
</evidence>
<gene>
    <name evidence="20" type="ORF">OC680_00545</name>
</gene>
<evidence type="ECO:0000313" key="21">
    <source>
        <dbReference type="Proteomes" id="UP001172036"/>
    </source>
</evidence>
<keyword evidence="13 19" id="KW-1133">Transmembrane helix</keyword>
<evidence type="ECO:0000256" key="2">
    <source>
        <dbReference type="ARBA" id="ARBA00004651"/>
    </source>
</evidence>
<dbReference type="PROSITE" id="PS01315">
    <property type="entry name" value="CDS"/>
    <property type="match status" value="1"/>
</dbReference>
<keyword evidence="12 18" id="KW-0548">Nucleotidyltransferase</keyword>
<evidence type="ECO:0000256" key="4">
    <source>
        <dbReference type="ARBA" id="ARBA00005189"/>
    </source>
</evidence>
<dbReference type="GO" id="GO:0016779">
    <property type="term" value="F:nucleotidyltransferase activity"/>
    <property type="evidence" value="ECO:0007669"/>
    <property type="project" value="UniProtKB-KW"/>
</dbReference>
<dbReference type="Pfam" id="PF01148">
    <property type="entry name" value="CTP_transf_1"/>
    <property type="match status" value="1"/>
</dbReference>
<protein>
    <recommendedName>
        <fullName evidence="7 18">Phosphatidate cytidylyltransferase</fullName>
        <ecNumber evidence="6 18">2.7.7.41</ecNumber>
    </recommendedName>
</protein>
<feature type="transmembrane region" description="Helical" evidence="19">
    <location>
        <begin position="224"/>
        <end position="241"/>
    </location>
</feature>
<keyword evidence="9" id="KW-0444">Lipid biosynthesis</keyword>
<proteinExistence type="inferred from homology"/>
<evidence type="ECO:0000256" key="14">
    <source>
        <dbReference type="ARBA" id="ARBA00023098"/>
    </source>
</evidence>
<evidence type="ECO:0000256" key="15">
    <source>
        <dbReference type="ARBA" id="ARBA00023136"/>
    </source>
</evidence>
<dbReference type="EC" id="2.7.7.41" evidence="6 18"/>
<keyword evidence="8" id="KW-1003">Cell membrane</keyword>
<dbReference type="Proteomes" id="UP001172036">
    <property type="component" value="Unassembled WGS sequence"/>
</dbReference>
<evidence type="ECO:0000256" key="18">
    <source>
        <dbReference type="RuleBase" id="RU003938"/>
    </source>
</evidence>
<feature type="transmembrane region" description="Helical" evidence="19">
    <location>
        <begin position="186"/>
        <end position="203"/>
    </location>
</feature>
<keyword evidence="11 18" id="KW-0812">Transmembrane</keyword>
<evidence type="ECO:0000256" key="12">
    <source>
        <dbReference type="ARBA" id="ARBA00022695"/>
    </source>
</evidence>
<accession>A0ABT9DD06</accession>
<evidence type="ECO:0000256" key="16">
    <source>
        <dbReference type="ARBA" id="ARBA00023209"/>
    </source>
</evidence>
<reference evidence="20 21" key="1">
    <citation type="journal article" date="2023" name="Int. J. Syst. Evol. Microbiol.">
        <title>The observation of taxonomic boundaries for the 16SrII and 16SrXXV phytoplasmas using genome-based delimitation.</title>
        <authorList>
            <person name="Rodrigues Jardim B."/>
            <person name="Tran-Nguyen L.T.T."/>
            <person name="Gambley C."/>
            <person name="Al-Sadi A.M."/>
            <person name="Al-Subhi A.M."/>
            <person name="Foissac X."/>
            <person name="Salar P."/>
            <person name="Cai H."/>
            <person name="Yang J.Y."/>
            <person name="Davis R."/>
            <person name="Jones L."/>
            <person name="Rodoni B."/>
            <person name="Constable F.E."/>
        </authorList>
    </citation>
    <scope>NUCLEOTIDE SEQUENCE [LARGE SCALE GENOMIC DNA]</scope>
    <source>
        <strain evidence="20">BAWM-155c</strain>
    </source>
</reference>
<dbReference type="RefSeq" id="WP_304515177.1">
    <property type="nucleotide sequence ID" value="NZ_JAOSID010000002.1"/>
</dbReference>
<evidence type="ECO:0000256" key="8">
    <source>
        <dbReference type="ARBA" id="ARBA00022475"/>
    </source>
</evidence>
<comment type="catalytic activity">
    <reaction evidence="1 18">
        <text>a 1,2-diacyl-sn-glycero-3-phosphate + CTP + H(+) = a CDP-1,2-diacyl-sn-glycerol + diphosphate</text>
        <dbReference type="Rhea" id="RHEA:16229"/>
        <dbReference type="ChEBI" id="CHEBI:15378"/>
        <dbReference type="ChEBI" id="CHEBI:33019"/>
        <dbReference type="ChEBI" id="CHEBI:37563"/>
        <dbReference type="ChEBI" id="CHEBI:58332"/>
        <dbReference type="ChEBI" id="CHEBI:58608"/>
        <dbReference type="EC" id="2.7.7.41"/>
    </reaction>
</comment>
<keyword evidence="15 19" id="KW-0472">Membrane</keyword>
<evidence type="ECO:0000256" key="10">
    <source>
        <dbReference type="ARBA" id="ARBA00022679"/>
    </source>
</evidence>
<comment type="pathway">
    <text evidence="3 18">Phospholipid metabolism; CDP-diacylglycerol biosynthesis; CDP-diacylglycerol from sn-glycerol 3-phosphate: step 3/3.</text>
</comment>
<comment type="caution">
    <text evidence="20">The sequence shown here is derived from an EMBL/GenBank/DDBJ whole genome shotgun (WGS) entry which is preliminary data.</text>
</comment>
<evidence type="ECO:0000313" key="20">
    <source>
        <dbReference type="EMBL" id="MDO8167972.1"/>
    </source>
</evidence>
<feature type="transmembrane region" description="Helical" evidence="19">
    <location>
        <begin position="160"/>
        <end position="180"/>
    </location>
</feature>
<evidence type="ECO:0000256" key="6">
    <source>
        <dbReference type="ARBA" id="ARBA00012487"/>
    </source>
</evidence>
<feature type="transmembrane region" description="Helical" evidence="19">
    <location>
        <begin position="247"/>
        <end position="269"/>
    </location>
</feature>
<organism evidence="20 21">
    <name type="scientific">Candidatus Phytoplasma melaleucae</name>
    <dbReference type="NCBI Taxonomy" id="2982630"/>
    <lineage>
        <taxon>Bacteria</taxon>
        <taxon>Bacillati</taxon>
        <taxon>Mycoplasmatota</taxon>
        <taxon>Mollicutes</taxon>
        <taxon>Acholeplasmatales</taxon>
        <taxon>Acholeplasmataceae</taxon>
        <taxon>Candidatus Phytoplasma</taxon>
    </lineage>
</organism>
<name>A0ABT9DD06_9MOLU</name>
<evidence type="ECO:0000256" key="7">
    <source>
        <dbReference type="ARBA" id="ARBA00019373"/>
    </source>
</evidence>
<dbReference type="PANTHER" id="PTHR46382:SF1">
    <property type="entry name" value="PHOSPHATIDATE CYTIDYLYLTRANSFERASE"/>
    <property type="match status" value="1"/>
</dbReference>
<comment type="subcellular location">
    <subcellularLocation>
        <location evidence="2">Cell membrane</location>
        <topology evidence="2">Multi-pass membrane protein</topology>
    </subcellularLocation>
</comment>
<evidence type="ECO:0000256" key="3">
    <source>
        <dbReference type="ARBA" id="ARBA00005119"/>
    </source>
</evidence>
<feature type="transmembrane region" description="Helical" evidence="19">
    <location>
        <begin position="123"/>
        <end position="148"/>
    </location>
</feature>
<dbReference type="PANTHER" id="PTHR46382">
    <property type="entry name" value="PHOSPHATIDATE CYTIDYLYLTRANSFERASE"/>
    <property type="match status" value="1"/>
</dbReference>
<sequence>MSIQETEKKIYSGTIMFLIASLFFYLCSYIERYYQSFLLMYTFLFIVIVFITKSTQETLHINKKLKRIIKTKTKINFLLDQFIIILLNLFGFFYFLAVIVNAFCKKNIIRDNTIIHNNLLFKILTNSSFFSLFYASLFILIFFIYFVFKSDLRTNELNNNLAILFYLVFFSACFLSLIFISYKWSLYVIIIATTSDSFAFLGGRLYGKNLLCPKLSPKKTWEGLLCGNIVATVISFSFFYQKLDSSIYLPFAILTIISAIMAQIGDLIVSKFKRDFQIKDFSNTIPGHGGLLDRFDSVLFLSFFIVLIFLNPFILELDNYL</sequence>
<evidence type="ECO:0000256" key="9">
    <source>
        <dbReference type="ARBA" id="ARBA00022516"/>
    </source>
</evidence>
<feature type="transmembrane region" description="Helical" evidence="19">
    <location>
        <begin position="298"/>
        <end position="315"/>
    </location>
</feature>
<comment type="pathway">
    <text evidence="4">Lipid metabolism.</text>
</comment>
<evidence type="ECO:0000256" key="17">
    <source>
        <dbReference type="ARBA" id="ARBA00023264"/>
    </source>
</evidence>
<evidence type="ECO:0000256" key="5">
    <source>
        <dbReference type="ARBA" id="ARBA00010185"/>
    </source>
</evidence>
<feature type="transmembrane region" description="Helical" evidence="19">
    <location>
        <begin position="37"/>
        <end position="56"/>
    </location>
</feature>
<comment type="similarity">
    <text evidence="5 18">Belongs to the CDS family.</text>
</comment>